<dbReference type="Pfam" id="PF07495">
    <property type="entry name" value="Y_Y_Y"/>
    <property type="match status" value="1"/>
</dbReference>
<feature type="domain" description="Response regulatory" evidence="15">
    <location>
        <begin position="1075"/>
        <end position="1190"/>
    </location>
</feature>
<dbReference type="Gene3D" id="1.10.10.60">
    <property type="entry name" value="Homeodomain-like"/>
    <property type="match status" value="1"/>
</dbReference>
<dbReference type="InterPro" id="IPR011110">
    <property type="entry name" value="Reg_prop"/>
</dbReference>
<dbReference type="InterPro" id="IPR003661">
    <property type="entry name" value="HisK_dim/P_dom"/>
</dbReference>
<dbReference type="GO" id="GO:0003700">
    <property type="term" value="F:DNA-binding transcription factor activity"/>
    <property type="evidence" value="ECO:0007669"/>
    <property type="project" value="InterPro"/>
</dbReference>
<evidence type="ECO:0000259" key="13">
    <source>
        <dbReference type="PROSITE" id="PS01124"/>
    </source>
</evidence>
<keyword evidence="6" id="KW-0418">Kinase</keyword>
<dbReference type="Pfam" id="PF12833">
    <property type="entry name" value="HTH_18"/>
    <property type="match status" value="1"/>
</dbReference>
<evidence type="ECO:0000256" key="4">
    <source>
        <dbReference type="ARBA" id="ARBA00022679"/>
    </source>
</evidence>
<dbReference type="GO" id="GO:0043565">
    <property type="term" value="F:sequence-specific DNA binding"/>
    <property type="evidence" value="ECO:0007669"/>
    <property type="project" value="InterPro"/>
</dbReference>
<dbReference type="PROSITE" id="PS01124">
    <property type="entry name" value="HTH_ARAC_FAMILY_2"/>
    <property type="match status" value="1"/>
</dbReference>
<reference evidence="16" key="1">
    <citation type="submission" date="2022-09" db="EMBL/GenBank/DDBJ databases">
        <authorList>
            <person name="Yuan C."/>
            <person name="Ke Z."/>
        </authorList>
    </citation>
    <scope>NUCLEOTIDE SEQUENCE</scope>
    <source>
        <strain evidence="16">LB-8</strain>
    </source>
</reference>
<dbReference type="EC" id="2.7.13.3" evidence="2"/>
<name>A0A9X2Y158_9BACT</name>
<dbReference type="PROSITE" id="PS50109">
    <property type="entry name" value="HIS_KIN"/>
    <property type="match status" value="1"/>
</dbReference>
<dbReference type="PANTHER" id="PTHR43547">
    <property type="entry name" value="TWO-COMPONENT HISTIDINE KINASE"/>
    <property type="match status" value="1"/>
</dbReference>
<dbReference type="InterPro" id="IPR003594">
    <property type="entry name" value="HATPase_dom"/>
</dbReference>
<reference evidence="16" key="2">
    <citation type="submission" date="2023-04" db="EMBL/GenBank/DDBJ databases">
        <title>Paracnuella aquatica gen. nov., sp. nov., a member of the family Chitinophagaceae isolated from a hot spring.</title>
        <authorList>
            <person name="Wang C."/>
        </authorList>
    </citation>
    <scope>NUCLEOTIDE SEQUENCE</scope>
    <source>
        <strain evidence="16">LB-8</strain>
    </source>
</reference>
<gene>
    <name evidence="16" type="ORF">OCK74_27225</name>
</gene>
<evidence type="ECO:0000256" key="11">
    <source>
        <dbReference type="ARBA" id="ARBA00023163"/>
    </source>
</evidence>
<dbReference type="Pfam" id="PF00072">
    <property type="entry name" value="Response_reg"/>
    <property type="match status" value="1"/>
</dbReference>
<dbReference type="FunFam" id="1.10.287.130:FF:000045">
    <property type="entry name" value="Two-component system sensor histidine kinase/response regulator"/>
    <property type="match status" value="1"/>
</dbReference>
<dbReference type="Gene3D" id="2.60.40.10">
    <property type="entry name" value="Immunoglobulins"/>
    <property type="match status" value="1"/>
</dbReference>
<dbReference type="PANTHER" id="PTHR43547:SF2">
    <property type="entry name" value="HYBRID SIGNAL TRANSDUCTION HISTIDINE KINASE C"/>
    <property type="match status" value="1"/>
</dbReference>
<evidence type="ECO:0000256" key="1">
    <source>
        <dbReference type="ARBA" id="ARBA00000085"/>
    </source>
</evidence>
<dbReference type="Gene3D" id="2.130.10.10">
    <property type="entry name" value="YVTN repeat-like/Quinoprotein amine dehydrogenase"/>
    <property type="match status" value="2"/>
</dbReference>
<dbReference type="PROSITE" id="PS50110">
    <property type="entry name" value="RESPONSE_REGULATORY"/>
    <property type="match status" value="1"/>
</dbReference>
<dbReference type="InterPro" id="IPR009057">
    <property type="entry name" value="Homeodomain-like_sf"/>
</dbReference>
<dbReference type="Proteomes" id="UP001155483">
    <property type="component" value="Unassembled WGS sequence"/>
</dbReference>
<keyword evidence="11" id="KW-0804">Transcription</keyword>
<feature type="modified residue" description="4-aspartylphosphate" evidence="12">
    <location>
        <position position="1123"/>
    </location>
</feature>
<comment type="catalytic activity">
    <reaction evidence="1">
        <text>ATP + protein L-histidine = ADP + protein N-phospho-L-histidine.</text>
        <dbReference type="EC" id="2.7.13.3"/>
    </reaction>
</comment>
<dbReference type="Gene3D" id="3.40.50.2300">
    <property type="match status" value="1"/>
</dbReference>
<evidence type="ECO:0000256" key="6">
    <source>
        <dbReference type="ARBA" id="ARBA00022777"/>
    </source>
</evidence>
<dbReference type="InterPro" id="IPR018060">
    <property type="entry name" value="HTH_AraC"/>
</dbReference>
<keyword evidence="5" id="KW-0547">Nucleotide-binding</keyword>
<evidence type="ECO:0000256" key="9">
    <source>
        <dbReference type="ARBA" id="ARBA00023015"/>
    </source>
</evidence>
<keyword evidence="4" id="KW-0808">Transferase</keyword>
<sequence>MSGQNIAFNHLTVEQGLSNNAVLAITQDSRGFMWFGTDNGLNRYDGHRFSIYKTNRSDSTSISGNNIQSLLCEANGTLWIGTDHGLNKYNPQKDAFERISLNTKKFTNQASRITCLYEDKKQNLWVGTSNGLYLLTNRQNSTFHFFPADNTNGIAGNNIRSIFEDHIGQLWIGTNNGLTKMKRSNGQYQYETFRHDPKNPGSLSADYITTIAEDIRQNLWIGTQNSGVNVFNPSSGLFSHFSTAPPFSIINNNIRKIISDKTGKLWVGTQEGLSIIDPVSKNINSYQYDAGNKKSLSQNSIHSLFEDAHGSIWAGTYFGGVNIIYSYTTHFTIMQSRENHSSISNNVVSSVVEDDQHNLWIGTEGGGLNYFNRKTGLYTVYKNKLNEPSSLGSNLVKVVYKDKDGNIWAGTHGGGLNLFEPDRKTFKRFLFKDNDPETLNSEVVSLLEDSQGRFWAGTTSGLLLLQRKNGLLVPFNNAVLKEAKITGLAKALMEDSQNRIWIGTASGLYVLNQNKVQEISPDQINCIKEDSKGNIWAGLYYGGLAMYDIKKERLIHYTEKEGLPNNNVLGILEDDNKHLWLSTDNGLVKFTPSHKSFQTYTVSDGLTGNEFNYNSFFKDSKGEFFFGGYNGLNSFFPGKIETNKYAAPIVFTGLKLFNTPVEINGEDNLLKENISITKHITFRHNQDVFTIEYALLNFIKSNKNKYAYKLEGFDKNWNEVTTTSATYTNLPSGNYKFLVKGANNDGVWSTPAVLNITILPPIWQTWWAYCIYVLILASIIFLVTRFFFLQALLKKEDELHQAKLNFFTNISHEIRTHLTLIMAPVEKMLDAKEKDGLIYQQLTNVKSNANRLLKLVSELMDFRKAETNHLQLRIAQHDLISFLQDIYTSFQELSLVKNIRISFIHNTEAALLYFDKEQLEKVFFNLLTNAFKFTPEGGQICMNVEQKDDCIQISVTDNGRGIAPQYIEKLFTNFYQVADHGVQNTGYGIGLALSKNIVELHKGTITVESEPATPGKDGKTSFTVTLLSGNKHFENSQYILETRTAKEAIKIEQKQAIPVSITTPSNGKETEKPYSILITEDNPELRALIRESLEDKYHILESEHGLAGWESAIEQIPDLIISDVMMPEMDGFQLCYKLKTDERTSHIPVILLTAKSSQSDQVSGLETGADIYITKPFSTKVLELNVRNLLTSREKMRQKFNQQLIPSAGINTPGVEAVAETYVNPVDKEFLDKVIQLIEEHMDNPSFGVDMLSKKVGMSQPVLYKKLKAVTSMSVNDFVKSLRLKKAANLLQQKHLAVYEIAYSVGYSDSKYFSKEFKKVYGKTPSEYADQ</sequence>
<keyword evidence="17" id="KW-1185">Reference proteome</keyword>
<accession>A0A9X2Y158</accession>
<dbReference type="InterPro" id="IPR036890">
    <property type="entry name" value="HATPase_C_sf"/>
</dbReference>
<dbReference type="Pfam" id="PF02518">
    <property type="entry name" value="HATPase_c"/>
    <property type="match status" value="1"/>
</dbReference>
<dbReference type="InterPro" id="IPR011123">
    <property type="entry name" value="Y_Y_Y"/>
</dbReference>
<feature type="domain" description="Histidine kinase" evidence="14">
    <location>
        <begin position="809"/>
        <end position="1030"/>
    </location>
</feature>
<evidence type="ECO:0000256" key="8">
    <source>
        <dbReference type="ARBA" id="ARBA00023012"/>
    </source>
</evidence>
<keyword evidence="8" id="KW-0902">Two-component regulatory system</keyword>
<dbReference type="Gene3D" id="1.10.287.130">
    <property type="match status" value="1"/>
</dbReference>
<dbReference type="GO" id="GO:0000155">
    <property type="term" value="F:phosphorelay sensor kinase activity"/>
    <property type="evidence" value="ECO:0007669"/>
    <property type="project" value="InterPro"/>
</dbReference>
<protein>
    <recommendedName>
        <fullName evidence="2">histidine kinase</fullName>
        <ecNumber evidence="2">2.7.13.3</ecNumber>
    </recommendedName>
</protein>
<dbReference type="InterPro" id="IPR015943">
    <property type="entry name" value="WD40/YVTN_repeat-like_dom_sf"/>
</dbReference>
<evidence type="ECO:0000256" key="2">
    <source>
        <dbReference type="ARBA" id="ARBA00012438"/>
    </source>
</evidence>
<dbReference type="InterPro" id="IPR001789">
    <property type="entry name" value="Sig_transdc_resp-reg_receiver"/>
</dbReference>
<dbReference type="SUPFAM" id="SSF63829">
    <property type="entry name" value="Calcium-dependent phosphotriesterase"/>
    <property type="match status" value="3"/>
</dbReference>
<dbReference type="FunFam" id="2.60.40.10:FF:000791">
    <property type="entry name" value="Two-component system sensor histidine kinase/response regulator"/>
    <property type="match status" value="1"/>
</dbReference>
<evidence type="ECO:0000256" key="12">
    <source>
        <dbReference type="PROSITE-ProRule" id="PRU00169"/>
    </source>
</evidence>
<dbReference type="SUPFAM" id="SSF55874">
    <property type="entry name" value="ATPase domain of HSP90 chaperone/DNA topoisomerase II/histidine kinase"/>
    <property type="match status" value="1"/>
</dbReference>
<dbReference type="SMART" id="SM00342">
    <property type="entry name" value="HTH_ARAC"/>
    <property type="match status" value="1"/>
</dbReference>
<keyword evidence="3 12" id="KW-0597">Phosphoprotein</keyword>
<dbReference type="GO" id="GO:0005524">
    <property type="term" value="F:ATP binding"/>
    <property type="evidence" value="ECO:0007669"/>
    <property type="project" value="UniProtKB-KW"/>
</dbReference>
<comment type="caution">
    <text evidence="16">The sequence shown here is derived from an EMBL/GenBank/DDBJ whole genome shotgun (WGS) entry which is preliminary data.</text>
</comment>
<dbReference type="Pfam" id="PF00512">
    <property type="entry name" value="HisKA"/>
    <property type="match status" value="1"/>
</dbReference>
<evidence type="ECO:0000259" key="14">
    <source>
        <dbReference type="PROSITE" id="PS50109"/>
    </source>
</evidence>
<dbReference type="InterPro" id="IPR018062">
    <property type="entry name" value="HTH_AraC-typ_CS"/>
</dbReference>
<proteinExistence type="predicted"/>
<dbReference type="RefSeq" id="WP_279300276.1">
    <property type="nucleotide sequence ID" value="NZ_JAOTIF010000050.1"/>
</dbReference>
<dbReference type="InterPro" id="IPR011006">
    <property type="entry name" value="CheY-like_superfamily"/>
</dbReference>
<dbReference type="InterPro" id="IPR005467">
    <property type="entry name" value="His_kinase_dom"/>
</dbReference>
<dbReference type="SUPFAM" id="SSF52172">
    <property type="entry name" value="CheY-like"/>
    <property type="match status" value="1"/>
</dbReference>
<dbReference type="InterPro" id="IPR036097">
    <property type="entry name" value="HisK_dim/P_sf"/>
</dbReference>
<dbReference type="PRINTS" id="PR00344">
    <property type="entry name" value="BCTRLSENSOR"/>
</dbReference>
<keyword evidence="7 16" id="KW-0067">ATP-binding</keyword>
<dbReference type="Gene3D" id="3.30.565.10">
    <property type="entry name" value="Histidine kinase-like ATPase, C-terminal domain"/>
    <property type="match status" value="1"/>
</dbReference>
<evidence type="ECO:0000259" key="15">
    <source>
        <dbReference type="PROSITE" id="PS50110"/>
    </source>
</evidence>
<dbReference type="EMBL" id="JAOTIF010000050">
    <property type="protein sequence ID" value="MCU7552841.1"/>
    <property type="molecule type" value="Genomic_DNA"/>
</dbReference>
<evidence type="ECO:0000313" key="16">
    <source>
        <dbReference type="EMBL" id="MCU7552841.1"/>
    </source>
</evidence>
<dbReference type="FunFam" id="3.30.565.10:FF:000037">
    <property type="entry name" value="Hybrid sensor histidine kinase/response regulator"/>
    <property type="match status" value="1"/>
</dbReference>
<dbReference type="SMART" id="SM00388">
    <property type="entry name" value="HisKA"/>
    <property type="match status" value="1"/>
</dbReference>
<dbReference type="InterPro" id="IPR013783">
    <property type="entry name" value="Ig-like_fold"/>
</dbReference>
<dbReference type="SMART" id="SM00448">
    <property type="entry name" value="REC"/>
    <property type="match status" value="1"/>
</dbReference>
<dbReference type="SMART" id="SM00387">
    <property type="entry name" value="HATPase_c"/>
    <property type="match status" value="1"/>
</dbReference>
<dbReference type="InterPro" id="IPR004358">
    <property type="entry name" value="Sig_transdc_His_kin-like_C"/>
</dbReference>
<evidence type="ECO:0000256" key="3">
    <source>
        <dbReference type="ARBA" id="ARBA00022553"/>
    </source>
</evidence>
<keyword evidence="9" id="KW-0805">Transcription regulation</keyword>
<dbReference type="CDD" id="cd00082">
    <property type="entry name" value="HisKA"/>
    <property type="match status" value="1"/>
</dbReference>
<evidence type="ECO:0000313" key="17">
    <source>
        <dbReference type="Proteomes" id="UP001155483"/>
    </source>
</evidence>
<dbReference type="PROSITE" id="PS00041">
    <property type="entry name" value="HTH_ARAC_FAMILY_1"/>
    <property type="match status" value="1"/>
</dbReference>
<dbReference type="Pfam" id="PF07494">
    <property type="entry name" value="Reg_prop"/>
    <property type="match status" value="11"/>
</dbReference>
<dbReference type="SUPFAM" id="SSF46689">
    <property type="entry name" value="Homeodomain-like"/>
    <property type="match status" value="1"/>
</dbReference>
<evidence type="ECO:0000256" key="5">
    <source>
        <dbReference type="ARBA" id="ARBA00022741"/>
    </source>
</evidence>
<evidence type="ECO:0000256" key="10">
    <source>
        <dbReference type="ARBA" id="ARBA00023125"/>
    </source>
</evidence>
<evidence type="ECO:0000256" key="7">
    <source>
        <dbReference type="ARBA" id="ARBA00022840"/>
    </source>
</evidence>
<dbReference type="SUPFAM" id="SSF47384">
    <property type="entry name" value="Homodimeric domain of signal transducing histidine kinase"/>
    <property type="match status" value="1"/>
</dbReference>
<feature type="domain" description="HTH araC/xylS-type" evidence="13">
    <location>
        <begin position="1232"/>
        <end position="1331"/>
    </location>
</feature>
<organism evidence="16 17">
    <name type="scientific">Paraflavisolibacter caeni</name>
    <dbReference type="NCBI Taxonomy" id="2982496"/>
    <lineage>
        <taxon>Bacteria</taxon>
        <taxon>Pseudomonadati</taxon>
        <taxon>Bacteroidota</taxon>
        <taxon>Chitinophagia</taxon>
        <taxon>Chitinophagales</taxon>
        <taxon>Chitinophagaceae</taxon>
        <taxon>Paraflavisolibacter</taxon>
    </lineage>
</organism>
<keyword evidence="10" id="KW-0238">DNA-binding</keyword>